<sequence length="135" mass="15714">MRWNLLIGFSSCILLVVQIVNLQREALLTNSDGSIADSSEARGIPLQDDFVDTQEQYFRTSNTSNHRTICFKIAVNEKFPEISLDAYHNSFKLIVRNYTVRNWWLRIPQHQALAVCISYEVGMQFFFMFLSFLPI</sequence>
<evidence type="ECO:0000256" key="1">
    <source>
        <dbReference type="SAM" id="SignalP"/>
    </source>
</evidence>
<dbReference type="AlphaFoldDB" id="A0A5J4VF23"/>
<dbReference type="EMBL" id="SNRW01007458">
    <property type="protein sequence ID" value="KAA6381208.1"/>
    <property type="molecule type" value="Genomic_DNA"/>
</dbReference>
<protein>
    <submittedName>
        <fullName evidence="2">Uncharacterized protein</fullName>
    </submittedName>
</protein>
<feature type="non-terminal residue" evidence="2">
    <location>
        <position position="135"/>
    </location>
</feature>
<feature type="signal peptide" evidence="1">
    <location>
        <begin position="1"/>
        <end position="19"/>
    </location>
</feature>
<feature type="chain" id="PRO_5023904139" evidence="1">
    <location>
        <begin position="20"/>
        <end position="135"/>
    </location>
</feature>
<name>A0A5J4VF23_9EUKA</name>
<evidence type="ECO:0000313" key="2">
    <source>
        <dbReference type="EMBL" id="KAA6381208.1"/>
    </source>
</evidence>
<accession>A0A5J4VF23</accession>
<keyword evidence="1" id="KW-0732">Signal</keyword>
<dbReference type="Proteomes" id="UP000324800">
    <property type="component" value="Unassembled WGS sequence"/>
</dbReference>
<gene>
    <name evidence="2" type="ORF">EZS28_023264</name>
</gene>
<comment type="caution">
    <text evidence="2">The sequence shown here is derived from an EMBL/GenBank/DDBJ whole genome shotgun (WGS) entry which is preliminary data.</text>
</comment>
<proteinExistence type="predicted"/>
<evidence type="ECO:0000313" key="3">
    <source>
        <dbReference type="Proteomes" id="UP000324800"/>
    </source>
</evidence>
<reference evidence="2 3" key="1">
    <citation type="submission" date="2019-03" db="EMBL/GenBank/DDBJ databases">
        <title>Single cell metagenomics reveals metabolic interactions within the superorganism composed of flagellate Streblomastix strix and complex community of Bacteroidetes bacteria on its surface.</title>
        <authorList>
            <person name="Treitli S.C."/>
            <person name="Kolisko M."/>
            <person name="Husnik F."/>
            <person name="Keeling P."/>
            <person name="Hampl V."/>
        </authorList>
    </citation>
    <scope>NUCLEOTIDE SEQUENCE [LARGE SCALE GENOMIC DNA]</scope>
    <source>
        <strain evidence="2">ST1C</strain>
    </source>
</reference>
<organism evidence="2 3">
    <name type="scientific">Streblomastix strix</name>
    <dbReference type="NCBI Taxonomy" id="222440"/>
    <lineage>
        <taxon>Eukaryota</taxon>
        <taxon>Metamonada</taxon>
        <taxon>Preaxostyla</taxon>
        <taxon>Oxymonadida</taxon>
        <taxon>Streblomastigidae</taxon>
        <taxon>Streblomastix</taxon>
    </lineage>
</organism>